<comment type="function">
    <text evidence="13">CRISPR (clustered regularly interspaced short palindromic repeat) is an adaptive immune system that provides protection against mobile genetic elements (viruses, transposable elements and conjugative plasmids). CRISPR clusters contain sequences complementary to antecedent mobile elements and target invading nucleic acids. CRISPR clusters are transcribed and processed into CRISPR RNA (crRNA).</text>
</comment>
<dbReference type="KEGG" id="sami:SAMIE_1022830"/>
<keyword evidence="6 13" id="KW-0479">Metal-binding</keyword>
<evidence type="ECO:0000256" key="5">
    <source>
        <dbReference type="ARBA" id="ARBA00022722"/>
    </source>
</evidence>
<comment type="cofactor">
    <cofactor evidence="13">
        <name>iron-sulfur cluster</name>
        <dbReference type="ChEBI" id="CHEBI:30408"/>
    </cofactor>
</comment>
<keyword evidence="8 13" id="KW-0269">Exonuclease</keyword>
<protein>
    <recommendedName>
        <fullName evidence="4 13">CRISPR-associated exonuclease Cas4</fullName>
        <ecNumber evidence="3 13">3.1.12.1</ecNumber>
    </recommendedName>
</protein>
<name>A0A494WDI5_9SPHN</name>
<dbReference type="PANTHER" id="PTHR36531">
    <property type="entry name" value="CRISPR-ASSOCIATED EXONUCLEASE CAS4"/>
    <property type="match status" value="1"/>
</dbReference>
<comment type="cofactor">
    <cofactor evidence="13">
        <name>Mg(2+)</name>
        <dbReference type="ChEBI" id="CHEBI:18420"/>
    </cofactor>
    <cofactor evidence="13">
        <name>Mn(2+)</name>
        <dbReference type="ChEBI" id="CHEBI:29035"/>
    </cofactor>
    <text evidence="13">Mg(2+) or Mn(2+) required for ssDNA cleavage activity.</text>
</comment>
<accession>A0A494WDI5</accession>
<comment type="similarity">
    <text evidence="2 13">Belongs to the CRISPR-associated exonuclease Cas4 family.</text>
</comment>
<evidence type="ECO:0000256" key="6">
    <source>
        <dbReference type="ARBA" id="ARBA00022723"/>
    </source>
</evidence>
<keyword evidence="11 13" id="KW-0051">Antiviral defense</keyword>
<proteinExistence type="inferred from homology"/>
<comment type="cofactor">
    <cofactor evidence="1">
        <name>[4Fe-4S] cluster</name>
        <dbReference type="ChEBI" id="CHEBI:49883"/>
    </cofactor>
</comment>
<organism evidence="15 16">
    <name type="scientific">Sphingobium amiense</name>
    <dbReference type="NCBI Taxonomy" id="135719"/>
    <lineage>
        <taxon>Bacteria</taxon>
        <taxon>Pseudomonadati</taxon>
        <taxon>Pseudomonadota</taxon>
        <taxon>Alphaproteobacteria</taxon>
        <taxon>Sphingomonadales</taxon>
        <taxon>Sphingomonadaceae</taxon>
        <taxon>Sphingobium</taxon>
    </lineage>
</organism>
<keyword evidence="12 13" id="KW-0464">Manganese</keyword>
<keyword evidence="7 13" id="KW-0378">Hydrolase</keyword>
<dbReference type="InterPro" id="IPR013343">
    <property type="entry name" value="CRISPR-assoc_prot_Cas4"/>
</dbReference>
<gene>
    <name evidence="15" type="ORF">SAMIE_1022830</name>
</gene>
<dbReference type="PANTHER" id="PTHR36531:SF6">
    <property type="entry name" value="DNA REPLICATION ATP-DEPENDENT HELICASE_NUCLEASE DNA2"/>
    <property type="match status" value="1"/>
</dbReference>
<evidence type="ECO:0000256" key="2">
    <source>
        <dbReference type="ARBA" id="ARBA00009189"/>
    </source>
</evidence>
<dbReference type="CDD" id="cd09637">
    <property type="entry name" value="Cas4_I-A_I-B_I-C_I-D_II-B"/>
    <property type="match status" value="1"/>
</dbReference>
<dbReference type="NCBIfam" id="TIGR00372">
    <property type="entry name" value="cas4"/>
    <property type="match status" value="1"/>
</dbReference>
<evidence type="ECO:0000256" key="3">
    <source>
        <dbReference type="ARBA" id="ARBA00012768"/>
    </source>
</evidence>
<evidence type="ECO:0000256" key="11">
    <source>
        <dbReference type="ARBA" id="ARBA00023118"/>
    </source>
</evidence>
<evidence type="ECO:0000313" key="15">
    <source>
        <dbReference type="EMBL" id="BBD98782.1"/>
    </source>
</evidence>
<sequence length="213" mass="23675">MQPPPPDPAVEDALVPVSALQHYLFCPRQCALIHVERIWAEDGATAEGRILHERVDGGRPDRRQGVRTVRGIALRSLAHGLTGKADAVEFRERGAAPYPVEYKRGRPKSHRADEVQLCAQAICLEEMFGQAVPEGALFYAQTKKRLIVTFDEALRALTLQVAADVRTMIAETHTPPPRFGPGCKHCSLADQCRPTRLEKPPCVQRWLTAQLDD</sequence>
<evidence type="ECO:0000256" key="12">
    <source>
        <dbReference type="ARBA" id="ARBA00023211"/>
    </source>
</evidence>
<dbReference type="RefSeq" id="WP_066704073.1">
    <property type="nucleotide sequence ID" value="NZ_AP018664.1"/>
</dbReference>
<dbReference type="InterPro" id="IPR022765">
    <property type="entry name" value="Dna2/Cas4_DUF83"/>
</dbReference>
<keyword evidence="9 13" id="KW-0408">Iron</keyword>
<dbReference type="AlphaFoldDB" id="A0A494WDI5"/>
<evidence type="ECO:0000256" key="4">
    <source>
        <dbReference type="ARBA" id="ARBA00020049"/>
    </source>
</evidence>
<dbReference type="EMBL" id="AP018664">
    <property type="protein sequence ID" value="BBD98782.1"/>
    <property type="molecule type" value="Genomic_DNA"/>
</dbReference>
<keyword evidence="16" id="KW-1185">Reference proteome</keyword>
<dbReference type="EC" id="3.1.12.1" evidence="3 13"/>
<keyword evidence="10 13" id="KW-0411">Iron-sulfur</keyword>
<evidence type="ECO:0000313" key="16">
    <source>
        <dbReference type="Proteomes" id="UP000279959"/>
    </source>
</evidence>
<dbReference type="InterPro" id="IPR011604">
    <property type="entry name" value="PDDEXK-like_dom_sf"/>
</dbReference>
<dbReference type="Pfam" id="PF01930">
    <property type="entry name" value="Cas_Cas4"/>
    <property type="match status" value="1"/>
</dbReference>
<evidence type="ECO:0000256" key="13">
    <source>
        <dbReference type="RuleBase" id="RU365022"/>
    </source>
</evidence>
<evidence type="ECO:0000256" key="1">
    <source>
        <dbReference type="ARBA" id="ARBA00001966"/>
    </source>
</evidence>
<dbReference type="GO" id="GO:0051536">
    <property type="term" value="F:iron-sulfur cluster binding"/>
    <property type="evidence" value="ECO:0007669"/>
    <property type="project" value="UniProtKB-KW"/>
</dbReference>
<evidence type="ECO:0000256" key="8">
    <source>
        <dbReference type="ARBA" id="ARBA00022839"/>
    </source>
</evidence>
<dbReference type="GO" id="GO:0051607">
    <property type="term" value="P:defense response to virus"/>
    <property type="evidence" value="ECO:0007669"/>
    <property type="project" value="UniProtKB-KW"/>
</dbReference>
<reference evidence="15 16" key="1">
    <citation type="submission" date="2018-05" db="EMBL/GenBank/DDBJ databases">
        <title>Complete Genome Sequence of the Nonylphenol-Degrading Bacterium Sphingobium amiense DSM 16289T.</title>
        <authorList>
            <person name="Ootsuka M."/>
            <person name="Nishizawa T."/>
            <person name="Ohta H."/>
        </authorList>
    </citation>
    <scope>NUCLEOTIDE SEQUENCE [LARGE SCALE GENOMIC DNA]</scope>
    <source>
        <strain evidence="15 16">DSM 16289</strain>
    </source>
</reference>
<dbReference type="Gene3D" id="3.90.320.10">
    <property type="match status" value="1"/>
</dbReference>
<dbReference type="GO" id="GO:0046872">
    <property type="term" value="F:metal ion binding"/>
    <property type="evidence" value="ECO:0007669"/>
    <property type="project" value="UniProtKB-KW"/>
</dbReference>
<feature type="domain" description="DUF83" evidence="14">
    <location>
        <begin position="18"/>
        <end position="192"/>
    </location>
</feature>
<dbReference type="GO" id="GO:0004527">
    <property type="term" value="F:exonuclease activity"/>
    <property type="evidence" value="ECO:0007669"/>
    <property type="project" value="UniProtKB-KW"/>
</dbReference>
<evidence type="ECO:0000256" key="7">
    <source>
        <dbReference type="ARBA" id="ARBA00022801"/>
    </source>
</evidence>
<dbReference type="Proteomes" id="UP000279959">
    <property type="component" value="Chromosome"/>
</dbReference>
<evidence type="ECO:0000256" key="10">
    <source>
        <dbReference type="ARBA" id="ARBA00023014"/>
    </source>
</evidence>
<evidence type="ECO:0000256" key="9">
    <source>
        <dbReference type="ARBA" id="ARBA00023004"/>
    </source>
</evidence>
<dbReference type="InterPro" id="IPR051827">
    <property type="entry name" value="Cas4_exonuclease"/>
</dbReference>
<evidence type="ECO:0000259" key="14">
    <source>
        <dbReference type="Pfam" id="PF01930"/>
    </source>
</evidence>
<keyword evidence="5 13" id="KW-0540">Nuclease</keyword>